<evidence type="ECO:0000256" key="1">
    <source>
        <dbReference type="ARBA" id="ARBA00008873"/>
    </source>
</evidence>
<dbReference type="GO" id="GO:0016020">
    <property type="term" value="C:membrane"/>
    <property type="evidence" value="ECO:0007669"/>
    <property type="project" value="TreeGrafter"/>
</dbReference>
<dbReference type="AlphaFoldDB" id="A0A816HY66"/>
<dbReference type="EMBL" id="CAJNOR010021061">
    <property type="protein sequence ID" value="CAF1691021.1"/>
    <property type="molecule type" value="Genomic_DNA"/>
</dbReference>
<keyword evidence="2" id="KW-0862">Zinc</keyword>
<feature type="region of interest" description="Disordered" evidence="3">
    <location>
        <begin position="77"/>
        <end position="124"/>
    </location>
</feature>
<organism evidence="4 5">
    <name type="scientific">Adineta ricciae</name>
    <name type="common">Rotifer</name>
    <dbReference type="NCBI Taxonomy" id="249248"/>
    <lineage>
        <taxon>Eukaryota</taxon>
        <taxon>Metazoa</taxon>
        <taxon>Spiralia</taxon>
        <taxon>Gnathifera</taxon>
        <taxon>Rotifera</taxon>
        <taxon>Eurotatoria</taxon>
        <taxon>Bdelloidea</taxon>
        <taxon>Adinetida</taxon>
        <taxon>Adinetidae</taxon>
        <taxon>Adineta</taxon>
    </lineage>
</organism>
<accession>A0A816HY66</accession>
<dbReference type="GO" id="GO:0005385">
    <property type="term" value="F:zinc ion transmembrane transporter activity"/>
    <property type="evidence" value="ECO:0007669"/>
    <property type="project" value="TreeGrafter"/>
</dbReference>
<name>A0A816HY66_ADIRI</name>
<proteinExistence type="inferred from homology"/>
<keyword evidence="5" id="KW-1185">Reference proteome</keyword>
<evidence type="ECO:0000256" key="2">
    <source>
        <dbReference type="ARBA" id="ARBA00022833"/>
    </source>
</evidence>
<reference evidence="4" key="1">
    <citation type="submission" date="2021-02" db="EMBL/GenBank/DDBJ databases">
        <authorList>
            <person name="Nowell W R."/>
        </authorList>
    </citation>
    <scope>NUCLEOTIDE SEQUENCE</scope>
</reference>
<comment type="similarity">
    <text evidence="1">Belongs to the cation diffusion facilitator (CDF) transporter (TC 2.A.4) family. SLC30A subfamily.</text>
</comment>
<protein>
    <submittedName>
        <fullName evidence="4">Uncharacterized protein</fullName>
    </submittedName>
</protein>
<dbReference type="PANTHER" id="PTHR45820:SF4">
    <property type="entry name" value="ZINC TRANSPORTER 63C, ISOFORM F"/>
    <property type="match status" value="1"/>
</dbReference>
<dbReference type="PANTHER" id="PTHR45820">
    <property type="entry name" value="FI23527P1"/>
    <property type="match status" value="1"/>
</dbReference>
<dbReference type="Proteomes" id="UP000663828">
    <property type="component" value="Unassembled WGS sequence"/>
</dbReference>
<gene>
    <name evidence="4" type="ORF">XAT740_LOCUS64004</name>
</gene>
<evidence type="ECO:0000313" key="5">
    <source>
        <dbReference type="Proteomes" id="UP000663828"/>
    </source>
</evidence>
<comment type="caution">
    <text evidence="4">The sequence shown here is derived from an EMBL/GenBank/DDBJ whole genome shotgun (WGS) entry which is preliminary data.</text>
</comment>
<sequence>MTVADKVKRFFHDAGIHSTTIQYEYWNDEEHDRLMKKNENGEEMKASCLLSCLDEVCETKTCCTKESIRNEGILNTNNKNNELRTTTDADEVRIEMSKEETPRRSTSDNVENGKVNQGYHVEKF</sequence>
<evidence type="ECO:0000313" key="4">
    <source>
        <dbReference type="EMBL" id="CAF1691021.1"/>
    </source>
</evidence>
<dbReference type="GO" id="GO:0010312">
    <property type="term" value="P:detoxification of zinc ion"/>
    <property type="evidence" value="ECO:0007669"/>
    <property type="project" value="TreeGrafter"/>
</dbReference>
<feature type="compositionally biased region" description="Basic and acidic residues" evidence="3">
    <location>
        <begin position="81"/>
        <end position="106"/>
    </location>
</feature>
<dbReference type="GO" id="GO:0006882">
    <property type="term" value="P:intracellular zinc ion homeostasis"/>
    <property type="evidence" value="ECO:0007669"/>
    <property type="project" value="TreeGrafter"/>
</dbReference>
<evidence type="ECO:0000256" key="3">
    <source>
        <dbReference type="SAM" id="MobiDB-lite"/>
    </source>
</evidence>